<sequence>MDQLLAKITNLSYEIWGIFVPGMIALLFLVFTWWCAGTVAEVVTFGFVAPAEVSTIKGFITLLNNEIKFGFIAGLAVAAYFSGHLLHWISRSSKSKSHGKKSIIRVCSCLRLSIPKPIESYDSYLEAQFIEGKQYLQMPPESTWPQFYPVAKAFLASQLQSSLVSTYQNKYTLHRSLTAAAVVWFWGSVLVLLLGGIFAVLGCPVEPKWFPTALSPCVAIAIIYGFSDSYQYNWKLFGNTLITEIYTYKRMH</sequence>
<evidence type="ECO:0000256" key="1">
    <source>
        <dbReference type="SAM" id="Phobius"/>
    </source>
</evidence>
<proteinExistence type="predicted"/>
<comment type="caution">
    <text evidence="2">The sequence shown here is derived from an EMBL/GenBank/DDBJ whole genome shotgun (WGS) entry which is preliminary data.</text>
</comment>
<feature type="transmembrane region" description="Helical" evidence="1">
    <location>
        <begin position="177"/>
        <end position="202"/>
    </location>
</feature>
<feature type="transmembrane region" description="Helical" evidence="1">
    <location>
        <begin position="42"/>
        <end position="63"/>
    </location>
</feature>
<protein>
    <submittedName>
        <fullName evidence="2">Uncharacterized protein</fullName>
    </submittedName>
</protein>
<evidence type="ECO:0000313" key="2">
    <source>
        <dbReference type="EMBL" id="MDQ1110048.1"/>
    </source>
</evidence>
<feature type="transmembrane region" description="Helical" evidence="1">
    <location>
        <begin position="208"/>
        <end position="226"/>
    </location>
</feature>
<dbReference type="RefSeq" id="WP_307107559.1">
    <property type="nucleotide sequence ID" value="NZ_JAUTAS010000001.1"/>
</dbReference>
<keyword evidence="1" id="KW-0812">Transmembrane</keyword>
<keyword evidence="1" id="KW-1133">Transmembrane helix</keyword>
<organism evidence="2 3">
    <name type="scientific">Stenotrophomonas rhizophila</name>
    <dbReference type="NCBI Taxonomy" id="216778"/>
    <lineage>
        <taxon>Bacteria</taxon>
        <taxon>Pseudomonadati</taxon>
        <taxon>Pseudomonadota</taxon>
        <taxon>Gammaproteobacteria</taxon>
        <taxon>Lysobacterales</taxon>
        <taxon>Lysobacteraceae</taxon>
        <taxon>Stenotrophomonas</taxon>
    </lineage>
</organism>
<accession>A0AAP5AL94</accession>
<dbReference type="AlphaFoldDB" id="A0AAP5AL94"/>
<evidence type="ECO:0000313" key="3">
    <source>
        <dbReference type="Proteomes" id="UP001226084"/>
    </source>
</evidence>
<gene>
    <name evidence="2" type="ORF">QE424_003207</name>
</gene>
<dbReference type="Proteomes" id="UP001226084">
    <property type="component" value="Unassembled WGS sequence"/>
</dbReference>
<name>A0AAP5AL94_9GAMM</name>
<reference evidence="2" key="1">
    <citation type="submission" date="2023-07" db="EMBL/GenBank/DDBJ databases">
        <title>Functional and genomic diversity of the sorghum phyllosphere microbiome.</title>
        <authorList>
            <person name="Shade A."/>
        </authorList>
    </citation>
    <scope>NUCLEOTIDE SEQUENCE</scope>
    <source>
        <strain evidence="2">SORGH_AS_0457</strain>
    </source>
</reference>
<dbReference type="EMBL" id="JAUTAS010000001">
    <property type="protein sequence ID" value="MDQ1110048.1"/>
    <property type="molecule type" value="Genomic_DNA"/>
</dbReference>
<feature type="transmembrane region" description="Helical" evidence="1">
    <location>
        <begin position="69"/>
        <end position="89"/>
    </location>
</feature>
<keyword evidence="1" id="KW-0472">Membrane</keyword>
<feature type="transmembrane region" description="Helical" evidence="1">
    <location>
        <begin position="15"/>
        <end position="35"/>
    </location>
</feature>